<organism evidence="7">
    <name type="scientific">freshwater metagenome</name>
    <dbReference type="NCBI Taxonomy" id="449393"/>
    <lineage>
        <taxon>unclassified sequences</taxon>
        <taxon>metagenomes</taxon>
        <taxon>ecological metagenomes</taxon>
    </lineage>
</organism>
<feature type="transmembrane region" description="Helical" evidence="6">
    <location>
        <begin position="169"/>
        <end position="189"/>
    </location>
</feature>
<dbReference type="EMBL" id="CAEZWO010000099">
    <property type="protein sequence ID" value="CAB4665265.1"/>
    <property type="molecule type" value="Genomic_DNA"/>
</dbReference>
<feature type="transmembrane region" description="Helical" evidence="6">
    <location>
        <begin position="411"/>
        <end position="431"/>
    </location>
</feature>
<keyword evidence="3 6" id="KW-0812">Transmembrane</keyword>
<keyword evidence="2" id="KW-0813">Transport</keyword>
<dbReference type="PANTHER" id="PTHR11706:SF33">
    <property type="entry name" value="NATURAL RESISTANCE-ASSOCIATED MACROPHAGE PROTEIN 2"/>
    <property type="match status" value="1"/>
</dbReference>
<feature type="transmembrane region" description="Helical" evidence="6">
    <location>
        <begin position="105"/>
        <end position="123"/>
    </location>
</feature>
<protein>
    <submittedName>
        <fullName evidence="7">Unannotated protein</fullName>
    </submittedName>
</protein>
<keyword evidence="5 6" id="KW-0472">Membrane</keyword>
<feature type="transmembrane region" description="Helical" evidence="6">
    <location>
        <begin position="250"/>
        <end position="272"/>
    </location>
</feature>
<dbReference type="GO" id="GO:0015086">
    <property type="term" value="F:cadmium ion transmembrane transporter activity"/>
    <property type="evidence" value="ECO:0007669"/>
    <property type="project" value="TreeGrafter"/>
</dbReference>
<dbReference type="InterPro" id="IPR001046">
    <property type="entry name" value="NRAMP_fam"/>
</dbReference>
<gene>
    <name evidence="7" type="ORF">UFOPK2254_00985</name>
</gene>
<accession>A0A6J6LXS0</accession>
<dbReference type="Pfam" id="PF01566">
    <property type="entry name" value="Nramp"/>
    <property type="match status" value="1"/>
</dbReference>
<feature type="transmembrane region" description="Helical" evidence="6">
    <location>
        <begin position="67"/>
        <end position="85"/>
    </location>
</feature>
<evidence type="ECO:0000256" key="3">
    <source>
        <dbReference type="ARBA" id="ARBA00022692"/>
    </source>
</evidence>
<dbReference type="GO" id="GO:0034755">
    <property type="term" value="P:iron ion transmembrane transport"/>
    <property type="evidence" value="ECO:0007669"/>
    <property type="project" value="TreeGrafter"/>
</dbReference>
<evidence type="ECO:0000256" key="1">
    <source>
        <dbReference type="ARBA" id="ARBA00004141"/>
    </source>
</evidence>
<evidence type="ECO:0000256" key="6">
    <source>
        <dbReference type="SAM" id="Phobius"/>
    </source>
</evidence>
<evidence type="ECO:0000313" key="7">
    <source>
        <dbReference type="EMBL" id="CAB4665265.1"/>
    </source>
</evidence>
<feature type="transmembrane region" description="Helical" evidence="6">
    <location>
        <begin position="301"/>
        <end position="323"/>
    </location>
</feature>
<evidence type="ECO:0000256" key="4">
    <source>
        <dbReference type="ARBA" id="ARBA00022989"/>
    </source>
</evidence>
<keyword evidence="4 6" id="KW-1133">Transmembrane helix</keyword>
<dbReference type="PANTHER" id="PTHR11706">
    <property type="entry name" value="SOLUTE CARRIER PROTEIN FAMILY 11 MEMBER"/>
    <property type="match status" value="1"/>
</dbReference>
<comment type="subcellular location">
    <subcellularLocation>
        <location evidence="1">Membrane</location>
        <topology evidence="1">Multi-pass membrane protein</topology>
    </subcellularLocation>
</comment>
<feature type="transmembrane region" description="Helical" evidence="6">
    <location>
        <begin position="370"/>
        <end position="390"/>
    </location>
</feature>
<evidence type="ECO:0000256" key="5">
    <source>
        <dbReference type="ARBA" id="ARBA00023136"/>
    </source>
</evidence>
<reference evidence="7" key="1">
    <citation type="submission" date="2020-05" db="EMBL/GenBank/DDBJ databases">
        <authorList>
            <person name="Chiriac C."/>
            <person name="Salcher M."/>
            <person name="Ghai R."/>
            <person name="Kavagutti S V."/>
        </authorList>
    </citation>
    <scope>NUCLEOTIDE SEQUENCE</scope>
</reference>
<feature type="transmembrane region" description="Helical" evidence="6">
    <location>
        <begin position="209"/>
        <end position="229"/>
    </location>
</feature>
<proteinExistence type="predicted"/>
<dbReference type="AlphaFoldDB" id="A0A6J6LXS0"/>
<sequence>MSVEKGEKIVDEVKVKKGVKVAVPSPRKIRIAAFLAVMGPGIIAGLSDDDPAGITTYSQLGAHYGYRMLWVLVLSTLALILFQDLGARIGVVTRQGLIGLVRQKYGARSGVFSASSLILANIGTMTAEFAGIAAAGQLFGVSKFISVPIAALLVTFLVLRGSFGRVEKVFFLLSAVFLSYVLAGFMAHPDWGQALHGMVVPSMPFTRDAIFIATATLGTTLAPWGLAFIQSYAVDKRLTRDDLRLLRVDVWTGSLLTGVIGFFVVVTCAATLNKQGITNITDAAQAAAALKPLAGTLAKDLFAIGLIGAALLAASILPLSTAYSVSDLTGRPAALDDGYTEAPLFYGTFAAITVIAAGLVLLPGAPLVTILIWTQVLNAVLLLPLLFYMFGIARDKRLMGEFSASKKMQGVYAVIIAMVGVCVSCMLWFTFVR</sequence>
<feature type="transmembrane region" description="Helical" evidence="6">
    <location>
        <begin position="129"/>
        <end position="157"/>
    </location>
</feature>
<name>A0A6J6LXS0_9ZZZZ</name>
<feature type="transmembrane region" description="Helical" evidence="6">
    <location>
        <begin position="344"/>
        <end position="364"/>
    </location>
</feature>
<feature type="transmembrane region" description="Helical" evidence="6">
    <location>
        <begin position="29"/>
        <end position="47"/>
    </location>
</feature>
<dbReference type="GO" id="GO:0005384">
    <property type="term" value="F:manganese ion transmembrane transporter activity"/>
    <property type="evidence" value="ECO:0007669"/>
    <property type="project" value="TreeGrafter"/>
</dbReference>
<evidence type="ECO:0000256" key="2">
    <source>
        <dbReference type="ARBA" id="ARBA00022448"/>
    </source>
</evidence>
<dbReference type="GO" id="GO:0005886">
    <property type="term" value="C:plasma membrane"/>
    <property type="evidence" value="ECO:0007669"/>
    <property type="project" value="TreeGrafter"/>
</dbReference>